<dbReference type="Proteomes" id="UP000717981">
    <property type="component" value="Unassembled WGS sequence"/>
</dbReference>
<keyword evidence="9 15" id="KW-0227">DNA damage</keyword>
<comment type="function">
    <text evidence="15">Poorly processive, error-prone DNA polymerase involved in untargeted mutagenesis. Copies undamaged DNA at stalled replication forks, which arise in vivo from mismatched or misaligned primer ends. These misaligned primers can be extended by PolIV. Exhibits no 3'-5' exonuclease (proofreading) activity. May be involved in translesional synthesis, in conjunction with the beta clamp from PolIII.</text>
</comment>
<dbReference type="Gene3D" id="3.40.1170.60">
    <property type="match status" value="1"/>
</dbReference>
<dbReference type="SUPFAM" id="SSF100879">
    <property type="entry name" value="Lesion bypass DNA polymerase (Y-family), little finger domain"/>
    <property type="match status" value="1"/>
</dbReference>
<evidence type="ECO:0000256" key="13">
    <source>
        <dbReference type="ARBA" id="ARBA00023204"/>
    </source>
</evidence>
<protein>
    <recommendedName>
        <fullName evidence="15">DNA polymerase IV</fullName>
        <shortName evidence="15">Pol IV</shortName>
        <ecNumber evidence="15">2.7.7.7</ecNumber>
    </recommendedName>
</protein>
<evidence type="ECO:0000256" key="11">
    <source>
        <dbReference type="ARBA" id="ARBA00022932"/>
    </source>
</evidence>
<evidence type="ECO:0000256" key="6">
    <source>
        <dbReference type="ARBA" id="ARBA00022695"/>
    </source>
</evidence>
<name>A0A921P3J1_9GAMM</name>
<dbReference type="OrthoDB" id="9808813at2"/>
<evidence type="ECO:0000259" key="17">
    <source>
        <dbReference type="PROSITE" id="PS50173"/>
    </source>
</evidence>
<comment type="caution">
    <text evidence="18">The sequence shown here is derived from an EMBL/GenBank/DDBJ whole genome shotgun (WGS) entry which is preliminary data.</text>
</comment>
<dbReference type="GO" id="GO:0005829">
    <property type="term" value="C:cytosol"/>
    <property type="evidence" value="ECO:0007669"/>
    <property type="project" value="TreeGrafter"/>
</dbReference>
<dbReference type="GO" id="GO:0006281">
    <property type="term" value="P:DNA repair"/>
    <property type="evidence" value="ECO:0007669"/>
    <property type="project" value="UniProtKB-UniRule"/>
</dbReference>
<dbReference type="AlphaFoldDB" id="A0A921P3J1"/>
<evidence type="ECO:0000256" key="4">
    <source>
        <dbReference type="ARBA" id="ARBA00022490"/>
    </source>
</evidence>
<dbReference type="InterPro" id="IPR043128">
    <property type="entry name" value="Rev_trsase/Diguanyl_cyclase"/>
</dbReference>
<keyword evidence="5 15" id="KW-0808">Transferase</keyword>
<evidence type="ECO:0000256" key="8">
    <source>
        <dbReference type="ARBA" id="ARBA00022723"/>
    </source>
</evidence>
<accession>A0A921P3J1</accession>
<dbReference type="Pfam" id="PF00817">
    <property type="entry name" value="IMS"/>
    <property type="match status" value="1"/>
</dbReference>
<dbReference type="GO" id="GO:0009432">
    <property type="term" value="P:SOS response"/>
    <property type="evidence" value="ECO:0007669"/>
    <property type="project" value="TreeGrafter"/>
</dbReference>
<feature type="binding site" evidence="15">
    <location>
        <position position="57"/>
    </location>
    <ligand>
        <name>Mg(2+)</name>
        <dbReference type="ChEBI" id="CHEBI:18420"/>
    </ligand>
</feature>
<dbReference type="GO" id="GO:0003887">
    <property type="term" value="F:DNA-directed DNA polymerase activity"/>
    <property type="evidence" value="ECO:0007669"/>
    <property type="project" value="UniProtKB-UniRule"/>
</dbReference>
<evidence type="ECO:0000256" key="15">
    <source>
        <dbReference type="HAMAP-Rule" id="MF_01113"/>
    </source>
</evidence>
<keyword evidence="4 15" id="KW-0963">Cytoplasm</keyword>
<keyword evidence="8 15" id="KW-0479">Metal-binding</keyword>
<sequence length="403" mass="44019">MPPAGANAVGQGRPGGRGQDGAAGVSPPSTGRAGGRERTIGPVTQPEAPPRKIIHVDMDAFYASVEQRDDPSLRGRPVVVAWRGPRSVVCAASYEARKFGVRSAMPALRAERLCPEAVFVPPDFTRYRAVSRQVREILLRHTGLVEPLSLDEAYLDVTVPRSGSSTATAVAETIRRQIREELALTASAGVAPNKFLAKIASDWRKPDGLFVVRPHQVERFLTPLPVERIPGVGRVMRERLQALGVTTVGELRALPLEVLQERFGSFGATLYRRARGIDERPVEPDQPVHSVSSEDTFAQDLPLEALEPAIRELAARTWQAAARTGRVGRTVVLKLKTAQFRILTRSFTPDVPPASAAELVEIALALRARVDLPAHTRYRLVGVGLSGFRDREEVALQRDLFQA</sequence>
<evidence type="ECO:0000256" key="3">
    <source>
        <dbReference type="ARBA" id="ARBA00022457"/>
    </source>
</evidence>
<keyword evidence="12 15" id="KW-0238">DNA-binding</keyword>
<dbReference type="GO" id="GO:0006261">
    <property type="term" value="P:DNA-templated DNA replication"/>
    <property type="evidence" value="ECO:0007669"/>
    <property type="project" value="UniProtKB-UniRule"/>
</dbReference>
<organism evidence="18 19">
    <name type="scientific">Pseudoxanthomonas taiwanensis</name>
    <dbReference type="NCBI Taxonomy" id="176598"/>
    <lineage>
        <taxon>Bacteria</taxon>
        <taxon>Pseudomonadati</taxon>
        <taxon>Pseudomonadota</taxon>
        <taxon>Gammaproteobacteria</taxon>
        <taxon>Lysobacterales</taxon>
        <taxon>Lysobacteraceae</taxon>
        <taxon>Pseudoxanthomonas</taxon>
    </lineage>
</organism>
<feature type="active site" evidence="15">
    <location>
        <position position="152"/>
    </location>
</feature>
<keyword evidence="10 15" id="KW-0460">Magnesium</keyword>
<comment type="catalytic activity">
    <reaction evidence="14 15">
        <text>DNA(n) + a 2'-deoxyribonucleoside 5'-triphosphate = DNA(n+1) + diphosphate</text>
        <dbReference type="Rhea" id="RHEA:22508"/>
        <dbReference type="Rhea" id="RHEA-COMP:17339"/>
        <dbReference type="Rhea" id="RHEA-COMP:17340"/>
        <dbReference type="ChEBI" id="CHEBI:33019"/>
        <dbReference type="ChEBI" id="CHEBI:61560"/>
        <dbReference type="ChEBI" id="CHEBI:173112"/>
        <dbReference type="EC" id="2.7.7.7"/>
    </reaction>
</comment>
<dbReference type="InterPro" id="IPR043502">
    <property type="entry name" value="DNA/RNA_pol_sf"/>
</dbReference>
<dbReference type="InterPro" id="IPR036775">
    <property type="entry name" value="DNA_pol_Y-fam_lit_finger_sf"/>
</dbReference>
<evidence type="ECO:0000256" key="1">
    <source>
        <dbReference type="ARBA" id="ARBA00004496"/>
    </source>
</evidence>
<dbReference type="InterPro" id="IPR050116">
    <property type="entry name" value="DNA_polymerase-Y"/>
</dbReference>
<keyword evidence="13 15" id="KW-0234">DNA repair</keyword>
<dbReference type="InterPro" id="IPR053848">
    <property type="entry name" value="IMS_HHH_1"/>
</dbReference>
<dbReference type="FunFam" id="3.40.1170.60:FF:000001">
    <property type="entry name" value="DNA polymerase IV"/>
    <property type="match status" value="1"/>
</dbReference>
<feature type="domain" description="UmuC" evidence="17">
    <location>
        <begin position="53"/>
        <end position="233"/>
    </location>
</feature>
<dbReference type="Gene3D" id="3.30.1490.100">
    <property type="entry name" value="DNA polymerase, Y-family, little finger domain"/>
    <property type="match status" value="1"/>
</dbReference>
<proteinExistence type="inferred from homology"/>
<dbReference type="Pfam" id="PF21999">
    <property type="entry name" value="IMS_HHH_1"/>
    <property type="match status" value="1"/>
</dbReference>
<evidence type="ECO:0000256" key="5">
    <source>
        <dbReference type="ARBA" id="ARBA00022679"/>
    </source>
</evidence>
<dbReference type="SUPFAM" id="SSF56672">
    <property type="entry name" value="DNA/RNA polymerases"/>
    <property type="match status" value="1"/>
</dbReference>
<dbReference type="PANTHER" id="PTHR11076">
    <property type="entry name" value="DNA REPAIR POLYMERASE UMUC / TRANSFERASE FAMILY MEMBER"/>
    <property type="match status" value="1"/>
</dbReference>
<dbReference type="PANTHER" id="PTHR11076:SF33">
    <property type="entry name" value="DNA POLYMERASE KAPPA"/>
    <property type="match status" value="1"/>
</dbReference>
<dbReference type="HAMAP" id="MF_01113">
    <property type="entry name" value="DNApol_IV"/>
    <property type="match status" value="1"/>
</dbReference>
<feature type="binding site" evidence="15">
    <location>
        <position position="151"/>
    </location>
    <ligand>
        <name>Mg(2+)</name>
        <dbReference type="ChEBI" id="CHEBI:18420"/>
    </ligand>
</feature>
<dbReference type="GO" id="GO:0003684">
    <property type="term" value="F:damaged DNA binding"/>
    <property type="evidence" value="ECO:0007669"/>
    <property type="project" value="InterPro"/>
</dbReference>
<comment type="cofactor">
    <cofactor evidence="15">
        <name>Mg(2+)</name>
        <dbReference type="ChEBI" id="CHEBI:18420"/>
    </cofactor>
    <text evidence="15">Binds 2 magnesium ions per subunit.</text>
</comment>
<dbReference type="CDD" id="cd03586">
    <property type="entry name" value="PolY_Pol_IV_kappa"/>
    <property type="match status" value="1"/>
</dbReference>
<reference evidence="18" key="1">
    <citation type="submission" date="2017-10" db="EMBL/GenBank/DDBJ databases">
        <title>Whole genome sequencing of members of genus Pseudoxanthomonas.</title>
        <authorList>
            <person name="Kumar S."/>
            <person name="Bansal K."/>
            <person name="Kaur A."/>
            <person name="Patil P."/>
            <person name="Sharma S."/>
            <person name="Patil P.B."/>
        </authorList>
    </citation>
    <scope>NUCLEOTIDE SEQUENCE</scope>
    <source>
        <strain evidence="18">DSM 22914</strain>
    </source>
</reference>
<keyword evidence="6 15" id="KW-0548">Nucleotidyltransferase</keyword>
<feature type="compositionally biased region" description="Gly residues" evidence="16">
    <location>
        <begin position="12"/>
        <end position="21"/>
    </location>
</feature>
<dbReference type="FunFam" id="1.10.150.20:FF:000019">
    <property type="entry name" value="DNA polymerase IV"/>
    <property type="match status" value="1"/>
</dbReference>
<evidence type="ECO:0000256" key="9">
    <source>
        <dbReference type="ARBA" id="ARBA00022763"/>
    </source>
</evidence>
<dbReference type="InterPro" id="IPR022880">
    <property type="entry name" value="DNApol_IV"/>
</dbReference>
<keyword evidence="19" id="KW-1185">Reference proteome</keyword>
<evidence type="ECO:0000256" key="2">
    <source>
        <dbReference type="ARBA" id="ARBA00010945"/>
    </source>
</evidence>
<evidence type="ECO:0000256" key="7">
    <source>
        <dbReference type="ARBA" id="ARBA00022705"/>
    </source>
</evidence>
<evidence type="ECO:0000256" key="10">
    <source>
        <dbReference type="ARBA" id="ARBA00022842"/>
    </source>
</evidence>
<dbReference type="GO" id="GO:0042276">
    <property type="term" value="P:error-prone translesion synthesis"/>
    <property type="evidence" value="ECO:0007669"/>
    <property type="project" value="TreeGrafter"/>
</dbReference>
<dbReference type="PROSITE" id="PS50173">
    <property type="entry name" value="UMUC"/>
    <property type="match status" value="1"/>
</dbReference>
<gene>
    <name evidence="15" type="primary">dinB</name>
    <name evidence="18" type="ORF">CR938_04120</name>
</gene>
<feature type="region of interest" description="Disordered" evidence="16">
    <location>
        <begin position="1"/>
        <end position="49"/>
    </location>
</feature>
<evidence type="ECO:0000313" key="18">
    <source>
        <dbReference type="EMBL" id="KAF1689921.1"/>
    </source>
</evidence>
<dbReference type="InterPro" id="IPR001126">
    <property type="entry name" value="UmuC"/>
</dbReference>
<evidence type="ECO:0000256" key="14">
    <source>
        <dbReference type="ARBA" id="ARBA00049244"/>
    </source>
</evidence>
<dbReference type="EMBL" id="PDWK01000013">
    <property type="protein sequence ID" value="KAF1689921.1"/>
    <property type="molecule type" value="Genomic_DNA"/>
</dbReference>
<dbReference type="InterPro" id="IPR017961">
    <property type="entry name" value="DNA_pol_Y-fam_little_finger"/>
</dbReference>
<comment type="similarity">
    <text evidence="2 15">Belongs to the DNA polymerase type-Y family.</text>
</comment>
<comment type="subunit">
    <text evidence="15">Monomer.</text>
</comment>
<dbReference type="GO" id="GO:0000287">
    <property type="term" value="F:magnesium ion binding"/>
    <property type="evidence" value="ECO:0007669"/>
    <property type="project" value="UniProtKB-UniRule"/>
</dbReference>
<keyword evidence="3 15" id="KW-0515">Mutator protein</keyword>
<dbReference type="Gene3D" id="3.30.70.270">
    <property type="match status" value="1"/>
</dbReference>
<dbReference type="Gene3D" id="1.10.150.20">
    <property type="entry name" value="5' to 3' exonuclease, C-terminal subdomain"/>
    <property type="match status" value="1"/>
</dbReference>
<evidence type="ECO:0000256" key="12">
    <source>
        <dbReference type="ARBA" id="ARBA00023125"/>
    </source>
</evidence>
<evidence type="ECO:0000313" key="19">
    <source>
        <dbReference type="Proteomes" id="UP000717981"/>
    </source>
</evidence>
<keyword evidence="11 15" id="KW-0239">DNA-directed DNA polymerase</keyword>
<evidence type="ECO:0000256" key="16">
    <source>
        <dbReference type="SAM" id="MobiDB-lite"/>
    </source>
</evidence>
<keyword evidence="7 15" id="KW-0235">DNA replication</keyword>
<dbReference type="NCBIfam" id="NF002677">
    <property type="entry name" value="PRK02406.1"/>
    <property type="match status" value="1"/>
</dbReference>
<comment type="subcellular location">
    <subcellularLocation>
        <location evidence="1 15">Cytoplasm</location>
    </subcellularLocation>
</comment>
<dbReference type="Pfam" id="PF11799">
    <property type="entry name" value="IMS_C"/>
    <property type="match status" value="1"/>
</dbReference>
<feature type="site" description="Substrate discrimination" evidence="15">
    <location>
        <position position="62"/>
    </location>
</feature>
<dbReference type="EC" id="2.7.7.7" evidence="15"/>